<comment type="subcellular location">
    <subcellularLocation>
        <location evidence="1">Membrane</location>
        <topology evidence="1">Multi-pass membrane protein</topology>
    </subcellularLocation>
</comment>
<evidence type="ECO:0000313" key="9">
    <source>
        <dbReference type="Proteomes" id="UP000321199"/>
    </source>
</evidence>
<evidence type="ECO:0000256" key="5">
    <source>
        <dbReference type="ARBA" id="ARBA00023136"/>
    </source>
</evidence>
<dbReference type="InterPro" id="IPR037185">
    <property type="entry name" value="EmrE-like"/>
</dbReference>
<keyword evidence="9" id="KW-1185">Reference proteome</keyword>
<organism evidence="8 9">
    <name type="scientific">Comamonas flocculans</name>
    <dbReference type="NCBI Taxonomy" id="2597701"/>
    <lineage>
        <taxon>Bacteria</taxon>
        <taxon>Pseudomonadati</taxon>
        <taxon>Pseudomonadota</taxon>
        <taxon>Betaproteobacteria</taxon>
        <taxon>Burkholderiales</taxon>
        <taxon>Comamonadaceae</taxon>
        <taxon>Comamonas</taxon>
    </lineage>
</organism>
<proteinExistence type="inferred from homology"/>
<dbReference type="InterPro" id="IPR000620">
    <property type="entry name" value="EamA_dom"/>
</dbReference>
<keyword evidence="4 6" id="KW-1133">Transmembrane helix</keyword>
<feature type="transmembrane region" description="Helical" evidence="6">
    <location>
        <begin position="124"/>
        <end position="141"/>
    </location>
</feature>
<evidence type="ECO:0000259" key="7">
    <source>
        <dbReference type="Pfam" id="PF00892"/>
    </source>
</evidence>
<feature type="transmembrane region" description="Helical" evidence="6">
    <location>
        <begin position="270"/>
        <end position="287"/>
    </location>
</feature>
<feature type="transmembrane region" description="Helical" evidence="6">
    <location>
        <begin position="243"/>
        <end position="264"/>
    </location>
</feature>
<dbReference type="EMBL" id="CP042344">
    <property type="protein sequence ID" value="QEA12799.1"/>
    <property type="molecule type" value="Genomic_DNA"/>
</dbReference>
<feature type="domain" description="EamA" evidence="7">
    <location>
        <begin position="10"/>
        <end position="140"/>
    </location>
</feature>
<dbReference type="RefSeq" id="WP_146912392.1">
    <property type="nucleotide sequence ID" value="NZ_CP042344.1"/>
</dbReference>
<evidence type="ECO:0000256" key="6">
    <source>
        <dbReference type="SAM" id="Phobius"/>
    </source>
</evidence>
<feature type="transmembrane region" description="Helical" evidence="6">
    <location>
        <begin position="74"/>
        <end position="94"/>
    </location>
</feature>
<evidence type="ECO:0000256" key="2">
    <source>
        <dbReference type="ARBA" id="ARBA00007362"/>
    </source>
</evidence>
<feature type="transmembrane region" description="Helical" evidence="6">
    <location>
        <begin position="214"/>
        <end position="236"/>
    </location>
</feature>
<evidence type="ECO:0000256" key="4">
    <source>
        <dbReference type="ARBA" id="ARBA00022989"/>
    </source>
</evidence>
<dbReference type="SUPFAM" id="SSF103481">
    <property type="entry name" value="Multidrug resistance efflux transporter EmrE"/>
    <property type="match status" value="2"/>
</dbReference>
<feature type="transmembrane region" description="Helical" evidence="6">
    <location>
        <begin position="100"/>
        <end position="117"/>
    </location>
</feature>
<dbReference type="Proteomes" id="UP000321199">
    <property type="component" value="Chromosome"/>
</dbReference>
<feature type="transmembrane region" description="Helical" evidence="6">
    <location>
        <begin position="179"/>
        <end position="202"/>
    </location>
</feature>
<feature type="domain" description="EamA" evidence="7">
    <location>
        <begin position="152"/>
        <end position="287"/>
    </location>
</feature>
<evidence type="ECO:0000256" key="1">
    <source>
        <dbReference type="ARBA" id="ARBA00004141"/>
    </source>
</evidence>
<evidence type="ECO:0000256" key="3">
    <source>
        <dbReference type="ARBA" id="ARBA00022692"/>
    </source>
</evidence>
<dbReference type="PANTHER" id="PTHR32322:SF2">
    <property type="entry name" value="EAMA DOMAIN-CONTAINING PROTEIN"/>
    <property type="match status" value="1"/>
</dbReference>
<dbReference type="OrthoDB" id="5298131at2"/>
<dbReference type="GO" id="GO:0016020">
    <property type="term" value="C:membrane"/>
    <property type="evidence" value="ECO:0007669"/>
    <property type="project" value="UniProtKB-SubCell"/>
</dbReference>
<keyword evidence="3 6" id="KW-0812">Transmembrane</keyword>
<comment type="similarity">
    <text evidence="2">Belongs to the EamA transporter family.</text>
</comment>
<feature type="transmembrane region" description="Helical" evidence="6">
    <location>
        <begin position="36"/>
        <end position="53"/>
    </location>
</feature>
<name>A0A5B8RT20_9BURK</name>
<reference evidence="8 9" key="1">
    <citation type="submission" date="2019-07" db="EMBL/GenBank/DDBJ databases">
        <title>Complete genome sequence of Comamonas sp. NLF 7-7 isolated from livestock.</title>
        <authorList>
            <person name="Kim D.H."/>
            <person name="Kim J.G."/>
        </authorList>
    </citation>
    <scope>NUCLEOTIDE SEQUENCE [LARGE SCALE GENOMIC DNA]</scope>
    <source>
        <strain evidence="8 9">NLF 7-7</strain>
    </source>
</reference>
<dbReference type="InterPro" id="IPR050638">
    <property type="entry name" value="AA-Vitamin_Transporters"/>
</dbReference>
<protein>
    <submittedName>
        <fullName evidence="8">EamA family transporter</fullName>
    </submittedName>
</protein>
<dbReference type="Pfam" id="PF00892">
    <property type="entry name" value="EamA"/>
    <property type="match status" value="2"/>
</dbReference>
<dbReference type="PANTHER" id="PTHR32322">
    <property type="entry name" value="INNER MEMBRANE TRANSPORTER"/>
    <property type="match status" value="1"/>
</dbReference>
<feature type="transmembrane region" description="Helical" evidence="6">
    <location>
        <begin position="147"/>
        <end position="167"/>
    </location>
</feature>
<gene>
    <name evidence="8" type="ORF">FOZ74_07030</name>
</gene>
<dbReference type="AlphaFoldDB" id="A0A5B8RT20"/>
<sequence>MPAFTRRQLVVLLLLTLVWGLNWPVLKISVADFPPLTFRALSLALSVPLYVLVLRQQRLPLTIARAHWGQLGWLALWNMVLWNALMILSIPRLASGRAAILGYTMPIFSAVLGQLLFHDRLGLRAWAGVAAAAGGVSLLLANEMGSLGGSATGVALMLAAAACWALGTQLLRRSELAMPLITLTLWMTLLTVGVLAVLAWLLESGSWHWPGAATGFGIVYNAVLALAFAQVAWFYLARTLPPVASTLSVMMIPVIGVFAGSWWLGEALHWQDWSAMALIVLAIASVLRPARAAPRP</sequence>
<dbReference type="KEGG" id="cof:FOZ74_07030"/>
<evidence type="ECO:0000313" key="8">
    <source>
        <dbReference type="EMBL" id="QEA12799.1"/>
    </source>
</evidence>
<keyword evidence="5 6" id="KW-0472">Membrane</keyword>
<accession>A0A5B8RT20</accession>